<dbReference type="OrthoDB" id="5592106at2"/>
<dbReference type="GeneID" id="78477024"/>
<dbReference type="EMBL" id="CP011391">
    <property type="protein sequence ID" value="AMK53235.1"/>
    <property type="molecule type" value="Genomic_DNA"/>
</dbReference>
<evidence type="ECO:0000256" key="5">
    <source>
        <dbReference type="ARBA" id="ARBA00023152"/>
    </source>
</evidence>
<evidence type="ECO:0000256" key="4">
    <source>
        <dbReference type="ARBA" id="ARBA00022432"/>
    </source>
</evidence>
<dbReference type="Gene3D" id="2.60.120.10">
    <property type="entry name" value="Jelly Rolls"/>
    <property type="match status" value="1"/>
</dbReference>
<organism evidence="8 9">
    <name type="scientific">Faecalibaculum rodentium</name>
    <dbReference type="NCBI Taxonomy" id="1702221"/>
    <lineage>
        <taxon>Bacteria</taxon>
        <taxon>Bacillati</taxon>
        <taxon>Bacillota</taxon>
        <taxon>Erysipelotrichia</taxon>
        <taxon>Erysipelotrichales</taxon>
        <taxon>Erysipelotrichaceae</taxon>
        <taxon>Faecalibaculum</taxon>
    </lineage>
</organism>
<dbReference type="AlphaFoldDB" id="A0A140DRF8"/>
<evidence type="ECO:0000313" key="8">
    <source>
        <dbReference type="EMBL" id="AMK53235.1"/>
    </source>
</evidence>
<reference evidence="8 9" key="1">
    <citation type="journal article" date="2016" name="Gut Pathog.">
        <title>Whole genome sequencing of "Faecalibaculum rodentium" ALO17, isolated from C57BL/6J laboratory mouse feces.</title>
        <authorList>
            <person name="Lim S."/>
            <person name="Chang D.H."/>
            <person name="Ahn S."/>
            <person name="Kim B.C."/>
        </authorList>
    </citation>
    <scope>NUCLEOTIDE SEQUENCE [LARGE SCALE GENOMIC DNA]</scope>
    <source>
        <strain evidence="8 9">Alo17</strain>
    </source>
</reference>
<feature type="domain" description="Glucose-6-phosphate isomerase prokaryote" evidence="7">
    <location>
        <begin position="41"/>
        <end position="173"/>
    </location>
</feature>
<dbReference type="KEGG" id="fro:AALO17_01010"/>
<evidence type="ECO:0000256" key="6">
    <source>
        <dbReference type="ARBA" id="ARBA00029321"/>
    </source>
</evidence>
<keyword evidence="8" id="KW-0413">Isomerase</keyword>
<evidence type="ECO:0000259" key="7">
    <source>
        <dbReference type="Pfam" id="PF06560"/>
    </source>
</evidence>
<evidence type="ECO:0000313" key="9">
    <source>
        <dbReference type="Proteomes" id="UP000069771"/>
    </source>
</evidence>
<name>A0A140DRF8_9FIRM</name>
<gene>
    <name evidence="8" type="ORF">AALO17_01010</name>
</gene>
<dbReference type="GO" id="GO:0006096">
    <property type="term" value="P:glycolytic process"/>
    <property type="evidence" value="ECO:0007669"/>
    <property type="project" value="UniProtKB-UniPathway"/>
</dbReference>
<dbReference type="InterPro" id="IPR011051">
    <property type="entry name" value="RmlC_Cupin_sf"/>
</dbReference>
<dbReference type="Pfam" id="PF06560">
    <property type="entry name" value="GPI"/>
    <property type="match status" value="1"/>
</dbReference>
<proteinExistence type="inferred from homology"/>
<protein>
    <recommendedName>
        <fullName evidence="3">glucose-6-phosphate isomerase</fullName>
        <ecNumber evidence="3">5.3.1.9</ecNumber>
    </recommendedName>
</protein>
<dbReference type="GO" id="GO:0005737">
    <property type="term" value="C:cytoplasm"/>
    <property type="evidence" value="ECO:0007669"/>
    <property type="project" value="InterPro"/>
</dbReference>
<dbReference type="EC" id="5.3.1.9" evidence="3"/>
<dbReference type="InterPro" id="IPR010551">
    <property type="entry name" value="G6P_isomerase_prok"/>
</dbReference>
<keyword evidence="5" id="KW-0324">Glycolysis</keyword>
<dbReference type="GO" id="GO:0006094">
    <property type="term" value="P:gluconeogenesis"/>
    <property type="evidence" value="ECO:0007669"/>
    <property type="project" value="UniProtKB-KW"/>
</dbReference>
<dbReference type="InterPro" id="IPR014710">
    <property type="entry name" value="RmlC-like_jellyroll"/>
</dbReference>
<dbReference type="UniPathway" id="UPA00109">
    <property type="reaction ID" value="UER00181"/>
</dbReference>
<dbReference type="STRING" id="1702221.AALO17_01010"/>
<dbReference type="RefSeq" id="WP_067554116.1">
    <property type="nucleotide sequence ID" value="NZ_CANOND010000032.1"/>
</dbReference>
<sequence>MKVIPAALKHTDLLIGEGVVKSEKRLKDTSFFADSAGVDPDLVLYEVYARTDQAKEGELNWGLSLLHPVTVNGECCMTRGHWHENTDAAEYYWCVGGTGLLLLMDEQGHAWAEEMVPGSLHHIPGVLAHRLINTGDEDLKVACCWPTTAGHDYARVEAMPFPQRAYKTEEGEIEWK</sequence>
<evidence type="ECO:0000256" key="2">
    <source>
        <dbReference type="ARBA" id="ARBA00006542"/>
    </source>
</evidence>
<comment type="catalytic activity">
    <reaction evidence="6">
        <text>alpha-D-glucose 6-phosphate = beta-D-fructose 6-phosphate</text>
        <dbReference type="Rhea" id="RHEA:11816"/>
        <dbReference type="ChEBI" id="CHEBI:57634"/>
        <dbReference type="ChEBI" id="CHEBI:58225"/>
        <dbReference type="EC" id="5.3.1.9"/>
    </reaction>
</comment>
<dbReference type="SUPFAM" id="SSF51182">
    <property type="entry name" value="RmlC-like cupins"/>
    <property type="match status" value="1"/>
</dbReference>
<dbReference type="GO" id="GO:0004347">
    <property type="term" value="F:glucose-6-phosphate isomerase activity"/>
    <property type="evidence" value="ECO:0007669"/>
    <property type="project" value="UniProtKB-EC"/>
</dbReference>
<dbReference type="CDD" id="cd02218">
    <property type="entry name" value="cupin_PGI"/>
    <property type="match status" value="1"/>
</dbReference>
<accession>A0A140DRF8</accession>
<dbReference type="PATRIC" id="fig|1702221.3.peg.93"/>
<evidence type="ECO:0000256" key="3">
    <source>
        <dbReference type="ARBA" id="ARBA00011952"/>
    </source>
</evidence>
<comment type="similarity">
    <text evidence="2">Belongs to the archaeal-type GPI family.</text>
</comment>
<dbReference type="Proteomes" id="UP000069771">
    <property type="component" value="Chromosome"/>
</dbReference>
<keyword evidence="4" id="KW-0312">Gluconeogenesis</keyword>
<evidence type="ECO:0000256" key="1">
    <source>
        <dbReference type="ARBA" id="ARBA00004926"/>
    </source>
</evidence>
<keyword evidence="9" id="KW-1185">Reference proteome</keyword>
<comment type="pathway">
    <text evidence="1">Carbohydrate degradation; glycolysis; D-glyceraldehyde 3-phosphate and glycerone phosphate from D-glucose: step 2/4.</text>
</comment>